<name>A0A150H2L9_GONPE</name>
<keyword evidence="2" id="KW-1185">Reference proteome</keyword>
<evidence type="ECO:0000313" key="1">
    <source>
        <dbReference type="EMBL" id="KXZ56321.1"/>
    </source>
</evidence>
<comment type="caution">
    <text evidence="1">The sequence shown here is derived from an EMBL/GenBank/DDBJ whole genome shotgun (WGS) entry which is preliminary data.</text>
</comment>
<dbReference type="AlphaFoldDB" id="A0A150H2L9"/>
<reference evidence="2" key="1">
    <citation type="journal article" date="2016" name="Nat. Commun.">
        <title>The Gonium pectorale genome demonstrates co-option of cell cycle regulation during the evolution of multicellularity.</title>
        <authorList>
            <person name="Hanschen E.R."/>
            <person name="Marriage T.N."/>
            <person name="Ferris P.J."/>
            <person name="Hamaji T."/>
            <person name="Toyoda A."/>
            <person name="Fujiyama A."/>
            <person name="Neme R."/>
            <person name="Noguchi H."/>
            <person name="Minakuchi Y."/>
            <person name="Suzuki M."/>
            <person name="Kawai-Toyooka H."/>
            <person name="Smith D.R."/>
            <person name="Sparks H."/>
            <person name="Anderson J."/>
            <person name="Bakaric R."/>
            <person name="Luria V."/>
            <person name="Karger A."/>
            <person name="Kirschner M.W."/>
            <person name="Durand P.M."/>
            <person name="Michod R.E."/>
            <person name="Nozaki H."/>
            <person name="Olson B.J."/>
        </authorList>
    </citation>
    <scope>NUCLEOTIDE SEQUENCE [LARGE SCALE GENOMIC DNA]</scope>
    <source>
        <strain evidence="2">NIES-2863</strain>
    </source>
</reference>
<accession>A0A150H2L9</accession>
<dbReference type="Proteomes" id="UP000075714">
    <property type="component" value="Unassembled WGS sequence"/>
</dbReference>
<gene>
    <name evidence="1" type="ORF">GPECTOR_1g283</name>
</gene>
<dbReference type="EMBL" id="LSYV01000002">
    <property type="protein sequence ID" value="KXZ56321.1"/>
    <property type="molecule type" value="Genomic_DNA"/>
</dbReference>
<dbReference type="OrthoDB" id="539369at2759"/>
<proteinExistence type="predicted"/>
<protein>
    <submittedName>
        <fullName evidence="1">Uncharacterized protein</fullName>
    </submittedName>
</protein>
<sequence length="105" mass="11220">MASLSGMQFSNLYVGARINTKPYDLPFTKDKDGRMYVVIHGYNGTSTADEYSRTVLQSTLSAGMSYNDPYSGLFVEFESWSAADAPATTTSPEAAAATTPCAVLA</sequence>
<evidence type="ECO:0000313" key="2">
    <source>
        <dbReference type="Proteomes" id="UP000075714"/>
    </source>
</evidence>
<organism evidence="1 2">
    <name type="scientific">Gonium pectorale</name>
    <name type="common">Green alga</name>
    <dbReference type="NCBI Taxonomy" id="33097"/>
    <lineage>
        <taxon>Eukaryota</taxon>
        <taxon>Viridiplantae</taxon>
        <taxon>Chlorophyta</taxon>
        <taxon>core chlorophytes</taxon>
        <taxon>Chlorophyceae</taxon>
        <taxon>CS clade</taxon>
        <taxon>Chlamydomonadales</taxon>
        <taxon>Volvocaceae</taxon>
        <taxon>Gonium</taxon>
    </lineage>
</organism>